<evidence type="ECO:0000259" key="1">
    <source>
        <dbReference type="Pfam" id="PF26621"/>
    </source>
</evidence>
<protein>
    <recommendedName>
        <fullName evidence="1">DUF8198 domain-containing protein</fullName>
    </recommendedName>
</protein>
<accession>A0A009IU34</accession>
<dbReference type="Pfam" id="PF26621">
    <property type="entry name" value="DUF8198"/>
    <property type="match status" value="1"/>
</dbReference>
<organism evidence="2 3">
    <name type="scientific">Acinetobacter baumannii (strain 1295743)</name>
    <dbReference type="NCBI Taxonomy" id="1310613"/>
    <lineage>
        <taxon>Bacteria</taxon>
        <taxon>Pseudomonadati</taxon>
        <taxon>Pseudomonadota</taxon>
        <taxon>Gammaproteobacteria</taxon>
        <taxon>Moraxellales</taxon>
        <taxon>Moraxellaceae</taxon>
        <taxon>Acinetobacter</taxon>
        <taxon>Acinetobacter calcoaceticus/baumannii complex</taxon>
    </lineage>
</organism>
<dbReference type="RefSeq" id="WP_000039800.1">
    <property type="nucleotide sequence ID" value="NZ_JEWH01000003.1"/>
</dbReference>
<gene>
    <name evidence="2" type="ORF">J512_0476</name>
</gene>
<dbReference type="InterPro" id="IPR058063">
    <property type="entry name" value="FFLEE_fam"/>
</dbReference>
<evidence type="ECO:0000313" key="2">
    <source>
        <dbReference type="EMBL" id="EXB07348.1"/>
    </source>
</evidence>
<dbReference type="EMBL" id="JEWH01000003">
    <property type="protein sequence ID" value="EXB07348.1"/>
    <property type="molecule type" value="Genomic_DNA"/>
</dbReference>
<reference evidence="2 3" key="1">
    <citation type="submission" date="2014-02" db="EMBL/GenBank/DDBJ databases">
        <title>Comparative genomics and transcriptomics to identify genetic mechanisms underlying the emergence of carbapenem resistant Acinetobacter baumannii (CRAb).</title>
        <authorList>
            <person name="Harris A.D."/>
            <person name="Johnson K.J."/>
            <person name="George J."/>
            <person name="Shefchek K."/>
            <person name="Daugherty S.C."/>
            <person name="Parankush S."/>
            <person name="Sadzewicz L."/>
            <person name="Tallon L."/>
            <person name="Sengamalay N."/>
            <person name="Hazen T.H."/>
            <person name="Rasko D.A."/>
        </authorList>
    </citation>
    <scope>NUCLEOTIDE SEQUENCE [LARGE SCALE GENOMIC DNA]</scope>
    <source>
        <strain evidence="2 3">1295743</strain>
    </source>
</reference>
<proteinExistence type="predicted"/>
<feature type="domain" description="DUF8198" evidence="1">
    <location>
        <begin position="19"/>
        <end position="232"/>
    </location>
</feature>
<dbReference type="NCBIfam" id="NF047641">
    <property type="entry name" value="FFLEE_fam"/>
    <property type="match status" value="1"/>
</dbReference>
<dbReference type="PATRIC" id="fig|1310613.3.peg.456"/>
<dbReference type="AlphaFoldDB" id="A0A009IU34"/>
<dbReference type="Proteomes" id="UP000020595">
    <property type="component" value="Unassembled WGS sequence"/>
</dbReference>
<name>A0A009IU34_ACIB9</name>
<dbReference type="InterPro" id="IPR058511">
    <property type="entry name" value="DUF8198"/>
</dbReference>
<sequence>MSKLAAFDELLQQYKTFNYHDNPVLAQRLQDVQTWLKERMKETHHDFFNLPEHKLMAQYFLNRLYGGPEFDALAAQIERLLKYAHKAEKVLPENAIKTGTKSVSLAVLATQLDEQVAMQLLEDYPADTVLTDEIMRLTLIKLDQAEARYQQLALLDDLGAALDKYMRSFMMFTAFKMCKGIAQKYHFELMYDFIQDGFSAMKPLKSAEAFIKTFTEKERQIVEKVHSGHPNPFRV</sequence>
<evidence type="ECO:0000313" key="3">
    <source>
        <dbReference type="Proteomes" id="UP000020595"/>
    </source>
</evidence>
<comment type="caution">
    <text evidence="2">The sequence shown here is derived from an EMBL/GenBank/DDBJ whole genome shotgun (WGS) entry which is preliminary data.</text>
</comment>